<sequence length="54" mass="6249">MGLTTSEISSLWGTYMSDNMAICIIEFFLNNVKDEDARQSLQIALFQEINNLYR</sequence>
<dbReference type="InterPro" id="IPR012347">
    <property type="entry name" value="Ferritin-like"/>
</dbReference>
<dbReference type="Gene3D" id="1.20.1260.10">
    <property type="match status" value="1"/>
</dbReference>
<accession>A0A0L6JSN8</accession>
<evidence type="ECO:0000313" key="1">
    <source>
        <dbReference type="EMBL" id="KNY28699.1"/>
    </source>
</evidence>
<dbReference type="AlphaFoldDB" id="A0A0L6JSN8"/>
<comment type="caution">
    <text evidence="1">The sequence shown here is derived from an EMBL/GenBank/DDBJ whole genome shotgun (WGS) entry which is preliminary data.</text>
</comment>
<organism evidence="1 2">
    <name type="scientific">Pseudobacteroides cellulosolvens ATCC 35603 = DSM 2933</name>
    <dbReference type="NCBI Taxonomy" id="398512"/>
    <lineage>
        <taxon>Bacteria</taxon>
        <taxon>Bacillati</taxon>
        <taxon>Bacillota</taxon>
        <taxon>Clostridia</taxon>
        <taxon>Eubacteriales</taxon>
        <taxon>Oscillospiraceae</taxon>
        <taxon>Pseudobacteroides</taxon>
    </lineage>
</organism>
<proteinExistence type="predicted"/>
<dbReference type="InterPro" id="IPR021617">
    <property type="entry name" value="DUF3231"/>
</dbReference>
<keyword evidence="2" id="KW-1185">Reference proteome</keyword>
<evidence type="ECO:0000313" key="2">
    <source>
        <dbReference type="Proteomes" id="UP000036923"/>
    </source>
</evidence>
<dbReference type="RefSeq" id="WP_081926740.1">
    <property type="nucleotide sequence ID" value="NZ_JQKC01000002.1"/>
</dbReference>
<protein>
    <submittedName>
        <fullName evidence="1">Uncharacterized protein</fullName>
    </submittedName>
</protein>
<reference evidence="2" key="1">
    <citation type="submission" date="2015-07" db="EMBL/GenBank/DDBJ databases">
        <title>Near-Complete Genome Sequence of the Cellulolytic Bacterium Bacteroides (Pseudobacteroides) cellulosolvens ATCC 35603.</title>
        <authorList>
            <person name="Dassa B."/>
            <person name="Utturkar S.M."/>
            <person name="Klingeman D.M."/>
            <person name="Hurt R.A."/>
            <person name="Keller M."/>
            <person name="Xu J."/>
            <person name="Reddy Y.H.K."/>
            <person name="Borovok I."/>
            <person name="Grinberg I.R."/>
            <person name="Lamed R."/>
            <person name="Zhivin O."/>
            <person name="Bayer E.A."/>
            <person name="Brown S.D."/>
        </authorList>
    </citation>
    <scope>NUCLEOTIDE SEQUENCE [LARGE SCALE GENOMIC DNA]</scope>
    <source>
        <strain evidence="2">DSM 2933</strain>
    </source>
</reference>
<name>A0A0L6JSN8_9FIRM</name>
<gene>
    <name evidence="1" type="ORF">Bccel_3973</name>
</gene>
<dbReference type="Proteomes" id="UP000036923">
    <property type="component" value="Unassembled WGS sequence"/>
</dbReference>
<dbReference type="EMBL" id="LGTC01000001">
    <property type="protein sequence ID" value="KNY28699.1"/>
    <property type="molecule type" value="Genomic_DNA"/>
</dbReference>
<dbReference type="Pfam" id="PF11553">
    <property type="entry name" value="DUF3231"/>
    <property type="match status" value="1"/>
</dbReference>